<feature type="transmembrane region" description="Helical" evidence="1">
    <location>
        <begin position="12"/>
        <end position="29"/>
    </location>
</feature>
<keyword evidence="1" id="KW-1133">Transmembrane helix</keyword>
<evidence type="ECO:0000256" key="1">
    <source>
        <dbReference type="SAM" id="Phobius"/>
    </source>
</evidence>
<keyword evidence="3" id="KW-1185">Reference proteome</keyword>
<evidence type="ECO:0000313" key="2">
    <source>
        <dbReference type="EMBL" id="MBM7619755.1"/>
    </source>
</evidence>
<name>A0ABS2NYM5_9BACI</name>
<keyword evidence="1" id="KW-0472">Membrane</keyword>
<dbReference type="Proteomes" id="UP000737402">
    <property type="component" value="Unassembled WGS sequence"/>
</dbReference>
<evidence type="ECO:0000313" key="3">
    <source>
        <dbReference type="Proteomes" id="UP000737402"/>
    </source>
</evidence>
<accession>A0ABS2NYM5</accession>
<proteinExistence type="predicted"/>
<sequence>MEYMIHYFASKMIWGNFLIKYLMVVSYFAKMRSFVGWYSELKHEKQEKGLYKSGRNDQIKPQFTSSICTPNINSVNSKNSINVGGGRNDEG</sequence>
<protein>
    <submittedName>
        <fullName evidence="2">Uncharacterized protein</fullName>
    </submittedName>
</protein>
<comment type="caution">
    <text evidence="2">The sequence shown here is derived from an EMBL/GenBank/DDBJ whole genome shotgun (WGS) entry which is preliminary data.</text>
</comment>
<organism evidence="2 3">
    <name type="scientific">Sutcliffiella tianshenii</name>
    <dbReference type="NCBI Taxonomy" id="1463404"/>
    <lineage>
        <taxon>Bacteria</taxon>
        <taxon>Bacillati</taxon>
        <taxon>Bacillota</taxon>
        <taxon>Bacilli</taxon>
        <taxon>Bacillales</taxon>
        <taxon>Bacillaceae</taxon>
        <taxon>Sutcliffiella</taxon>
    </lineage>
</organism>
<gene>
    <name evidence="2" type="ORF">JOC95_001607</name>
</gene>
<dbReference type="EMBL" id="JAFBED010000003">
    <property type="protein sequence ID" value="MBM7619755.1"/>
    <property type="molecule type" value="Genomic_DNA"/>
</dbReference>
<reference evidence="2 3" key="1">
    <citation type="submission" date="2021-01" db="EMBL/GenBank/DDBJ databases">
        <title>Genomic Encyclopedia of Type Strains, Phase IV (KMG-IV): sequencing the most valuable type-strain genomes for metagenomic binning, comparative biology and taxonomic classification.</title>
        <authorList>
            <person name="Goeker M."/>
        </authorList>
    </citation>
    <scope>NUCLEOTIDE SEQUENCE [LARGE SCALE GENOMIC DNA]</scope>
    <source>
        <strain evidence="2 3">DSM 25879</strain>
    </source>
</reference>
<keyword evidence="1" id="KW-0812">Transmembrane</keyword>